<comment type="catalytic activity">
    <reaction evidence="15 18">
        <text>4 Fe(II)-[cytochrome c] + O2 + 8 H(+)(in) = 4 Fe(III)-[cytochrome c] + 2 H2O + 4 H(+)(out)</text>
        <dbReference type="Rhea" id="RHEA:11436"/>
        <dbReference type="Rhea" id="RHEA-COMP:10350"/>
        <dbReference type="Rhea" id="RHEA-COMP:14399"/>
        <dbReference type="ChEBI" id="CHEBI:15377"/>
        <dbReference type="ChEBI" id="CHEBI:15378"/>
        <dbReference type="ChEBI" id="CHEBI:15379"/>
        <dbReference type="ChEBI" id="CHEBI:29033"/>
        <dbReference type="ChEBI" id="CHEBI:29034"/>
        <dbReference type="EC" id="7.1.1.9"/>
    </reaction>
</comment>
<organism evidence="23 24">
    <name type="scientific">Ktedonosporobacter rubrisoli</name>
    <dbReference type="NCBI Taxonomy" id="2509675"/>
    <lineage>
        <taxon>Bacteria</taxon>
        <taxon>Bacillati</taxon>
        <taxon>Chloroflexota</taxon>
        <taxon>Ktedonobacteria</taxon>
        <taxon>Ktedonobacterales</taxon>
        <taxon>Ktedonosporobacteraceae</taxon>
        <taxon>Ktedonosporobacter</taxon>
    </lineage>
</organism>
<dbReference type="Pfam" id="PF00116">
    <property type="entry name" value="COX2"/>
    <property type="match status" value="1"/>
</dbReference>
<dbReference type="PROSITE" id="PS51007">
    <property type="entry name" value="CYTC"/>
    <property type="match status" value="1"/>
</dbReference>
<evidence type="ECO:0000256" key="1">
    <source>
        <dbReference type="ARBA" id="ARBA00004141"/>
    </source>
</evidence>
<comment type="subcellular location">
    <subcellularLocation>
        <location evidence="17">Cell membrane</location>
        <topology evidence="17">Multi-pass membrane protein</topology>
    </subcellularLocation>
    <subcellularLocation>
        <location evidence="1">Membrane</location>
        <topology evidence="1">Multi-pass membrane protein</topology>
    </subcellularLocation>
</comment>
<dbReference type="Gene3D" id="1.10.287.90">
    <property type="match status" value="1"/>
</dbReference>
<evidence type="ECO:0000256" key="9">
    <source>
        <dbReference type="ARBA" id="ARBA00022982"/>
    </source>
</evidence>
<keyword evidence="8" id="KW-1278">Translocase</keyword>
<reference evidence="23 24" key="1">
    <citation type="submission" date="2019-01" db="EMBL/GenBank/DDBJ databases">
        <title>Ktedonosporobacter rubrisoli SCAWS-G2.</title>
        <authorList>
            <person name="Huang Y."/>
            <person name="Yan B."/>
        </authorList>
    </citation>
    <scope>NUCLEOTIDE SEQUENCE [LARGE SCALE GENOMIC DNA]</scope>
    <source>
        <strain evidence="23 24">SCAWS-G2</strain>
    </source>
</reference>
<evidence type="ECO:0000256" key="8">
    <source>
        <dbReference type="ARBA" id="ARBA00022967"/>
    </source>
</evidence>
<keyword evidence="4 16" id="KW-0349">Heme</keyword>
<protein>
    <recommendedName>
        <fullName evidence="18">Cytochrome c oxidase subunit 2</fullName>
        <ecNumber evidence="18">7.1.1.9</ecNumber>
    </recommendedName>
</protein>
<accession>A0A4P6JZM6</accession>
<feature type="domain" description="Cytochrome c" evidence="22">
    <location>
        <begin position="248"/>
        <end position="365"/>
    </location>
</feature>
<dbReference type="PRINTS" id="PR01166">
    <property type="entry name" value="CYCOXIDASEII"/>
</dbReference>
<name>A0A4P6JZM6_KTERU</name>
<dbReference type="PROSITE" id="PS00078">
    <property type="entry name" value="COX2"/>
    <property type="match status" value="1"/>
</dbReference>
<dbReference type="NCBIfam" id="TIGR02866">
    <property type="entry name" value="CoxB"/>
    <property type="match status" value="1"/>
</dbReference>
<gene>
    <name evidence="23" type="primary">coxB</name>
    <name evidence="23" type="ORF">EPA93_36610</name>
</gene>
<dbReference type="InterPro" id="IPR009056">
    <property type="entry name" value="Cyt_c-like_dom"/>
</dbReference>
<dbReference type="GO" id="GO:0005886">
    <property type="term" value="C:plasma membrane"/>
    <property type="evidence" value="ECO:0007669"/>
    <property type="project" value="UniProtKB-SubCell"/>
</dbReference>
<dbReference type="Proteomes" id="UP000290365">
    <property type="component" value="Chromosome"/>
</dbReference>
<dbReference type="GO" id="GO:0005507">
    <property type="term" value="F:copper ion binding"/>
    <property type="evidence" value="ECO:0007669"/>
    <property type="project" value="InterPro"/>
</dbReference>
<dbReference type="EMBL" id="CP035758">
    <property type="protein sequence ID" value="QBD81204.1"/>
    <property type="molecule type" value="Genomic_DNA"/>
</dbReference>
<keyword evidence="10 19" id="KW-1133">Transmembrane helix</keyword>
<evidence type="ECO:0000256" key="19">
    <source>
        <dbReference type="SAM" id="Phobius"/>
    </source>
</evidence>
<evidence type="ECO:0000256" key="12">
    <source>
        <dbReference type="ARBA" id="ARBA00023008"/>
    </source>
</evidence>
<feature type="domain" description="Cytochrome oxidase subunit II transmembrane region profile" evidence="21">
    <location>
        <begin position="26"/>
        <end position="122"/>
    </location>
</feature>
<dbReference type="EC" id="7.1.1.9" evidence="18"/>
<dbReference type="InterPro" id="IPR011759">
    <property type="entry name" value="Cyt_c_oxidase_su2_TM_dom"/>
</dbReference>
<evidence type="ECO:0000256" key="11">
    <source>
        <dbReference type="ARBA" id="ARBA00023004"/>
    </source>
</evidence>
<evidence type="ECO:0000259" key="20">
    <source>
        <dbReference type="PROSITE" id="PS50857"/>
    </source>
</evidence>
<comment type="similarity">
    <text evidence="2 17">Belongs to the cytochrome c oxidase subunit 2 family.</text>
</comment>
<feature type="domain" description="Cytochrome oxidase subunit II copper A binding" evidence="20">
    <location>
        <begin position="124"/>
        <end position="236"/>
    </location>
</feature>
<evidence type="ECO:0000259" key="22">
    <source>
        <dbReference type="PROSITE" id="PS51007"/>
    </source>
</evidence>
<dbReference type="Gene3D" id="2.60.40.420">
    <property type="entry name" value="Cupredoxins - blue copper proteins"/>
    <property type="match status" value="1"/>
</dbReference>
<keyword evidence="5 17" id="KW-0679">Respiratory chain</keyword>
<evidence type="ECO:0000256" key="7">
    <source>
        <dbReference type="ARBA" id="ARBA00022723"/>
    </source>
</evidence>
<evidence type="ECO:0000256" key="6">
    <source>
        <dbReference type="ARBA" id="ARBA00022692"/>
    </source>
</evidence>
<evidence type="ECO:0000256" key="16">
    <source>
        <dbReference type="PROSITE-ProRule" id="PRU00433"/>
    </source>
</evidence>
<dbReference type="PANTHER" id="PTHR22888:SF9">
    <property type="entry name" value="CYTOCHROME C OXIDASE SUBUNIT 2"/>
    <property type="match status" value="1"/>
</dbReference>
<evidence type="ECO:0000256" key="15">
    <source>
        <dbReference type="ARBA" id="ARBA00047816"/>
    </source>
</evidence>
<keyword evidence="11 16" id="KW-0408">Iron</keyword>
<dbReference type="GO" id="GO:0016491">
    <property type="term" value="F:oxidoreductase activity"/>
    <property type="evidence" value="ECO:0007669"/>
    <property type="project" value="UniProtKB-KW"/>
</dbReference>
<evidence type="ECO:0000256" key="4">
    <source>
        <dbReference type="ARBA" id="ARBA00022617"/>
    </source>
</evidence>
<keyword evidence="24" id="KW-1185">Reference proteome</keyword>
<dbReference type="InterPro" id="IPR008972">
    <property type="entry name" value="Cupredoxin"/>
</dbReference>
<dbReference type="SUPFAM" id="SSF49503">
    <property type="entry name" value="Cupredoxins"/>
    <property type="match status" value="1"/>
</dbReference>
<keyword evidence="9 17" id="KW-0249">Electron transport</keyword>
<dbReference type="PROSITE" id="PS51257">
    <property type="entry name" value="PROKAR_LIPOPROTEIN"/>
    <property type="match status" value="1"/>
</dbReference>
<dbReference type="RefSeq" id="WP_129892265.1">
    <property type="nucleotide sequence ID" value="NZ_CP035758.1"/>
</dbReference>
<comment type="function">
    <text evidence="14 18">Subunits I and II form the functional core of the enzyme complex. Electrons originating in cytochrome c are transferred via heme a and Cu(A) to the binuclear center formed by heme a3 and Cu(B).</text>
</comment>
<dbReference type="InterPro" id="IPR036257">
    <property type="entry name" value="Cyt_c_oxidase_su2_TM_sf"/>
</dbReference>
<dbReference type="KEGG" id="kbs:EPA93_36610"/>
<keyword evidence="12 18" id="KW-0186">Copper</keyword>
<evidence type="ECO:0000256" key="18">
    <source>
        <dbReference type="RuleBase" id="RU004024"/>
    </source>
</evidence>
<dbReference type="Pfam" id="PF00034">
    <property type="entry name" value="Cytochrom_C"/>
    <property type="match status" value="1"/>
</dbReference>
<dbReference type="InterPro" id="IPR045187">
    <property type="entry name" value="CcO_II"/>
</dbReference>
<dbReference type="GO" id="GO:0042773">
    <property type="term" value="P:ATP synthesis coupled electron transport"/>
    <property type="evidence" value="ECO:0007669"/>
    <property type="project" value="TreeGrafter"/>
</dbReference>
<feature type="transmembrane region" description="Helical" evidence="19">
    <location>
        <begin position="93"/>
        <end position="116"/>
    </location>
</feature>
<dbReference type="GO" id="GO:0004129">
    <property type="term" value="F:cytochrome-c oxidase activity"/>
    <property type="evidence" value="ECO:0007669"/>
    <property type="project" value="UniProtKB-EC"/>
</dbReference>
<dbReference type="PANTHER" id="PTHR22888">
    <property type="entry name" value="CYTOCHROME C OXIDASE, SUBUNIT II"/>
    <property type="match status" value="1"/>
</dbReference>
<evidence type="ECO:0000256" key="13">
    <source>
        <dbReference type="ARBA" id="ARBA00023136"/>
    </source>
</evidence>
<dbReference type="InterPro" id="IPR036909">
    <property type="entry name" value="Cyt_c-like_dom_sf"/>
</dbReference>
<sequence>MPLFRGAKRWMILVTGLLFASILLAACGEGSPSILNPAGPVARDESGVFYIILIIATIVFVGVEGMLIYSVIRYRERPGSPNPRQIHGNTTIEIIWTVVPAVILFVVLIFTIQGLFSVAAQPAGKTVEVEAVGHQWWWEFYYPEYKITTADTLHVPVNTVVHVTLYSNNVIHSFWVPELTGKTDVIPGHNNDKWFKADKTGTFLGICAEYCGTQHANMKFDVAVDNNDSFQTWVSAQQQVATQPTSGSLAQQGQKIFQEQCQSCHGIVGVDMKSYQDPKVSCDSPTAACLVGPNLTHFGSRGFIAGGVLTNNANQCQPGPDIVQRCNLAKWLNDPQGIKPGNDMAIGQLTTDQINQLVAYLEGLK</sequence>
<evidence type="ECO:0000256" key="2">
    <source>
        <dbReference type="ARBA" id="ARBA00007866"/>
    </source>
</evidence>
<keyword evidence="13 19" id="KW-0472">Membrane</keyword>
<evidence type="ECO:0000256" key="3">
    <source>
        <dbReference type="ARBA" id="ARBA00022448"/>
    </source>
</evidence>
<dbReference type="GO" id="GO:0020037">
    <property type="term" value="F:heme binding"/>
    <property type="evidence" value="ECO:0007669"/>
    <property type="project" value="InterPro"/>
</dbReference>
<evidence type="ECO:0000256" key="17">
    <source>
        <dbReference type="RuleBase" id="RU000456"/>
    </source>
</evidence>
<evidence type="ECO:0000259" key="21">
    <source>
        <dbReference type="PROSITE" id="PS50999"/>
    </source>
</evidence>
<proteinExistence type="inferred from homology"/>
<evidence type="ECO:0000256" key="10">
    <source>
        <dbReference type="ARBA" id="ARBA00022989"/>
    </source>
</evidence>
<feature type="transmembrane region" description="Helical" evidence="19">
    <location>
        <begin position="49"/>
        <end position="72"/>
    </location>
</feature>
<dbReference type="InterPro" id="IPR002429">
    <property type="entry name" value="CcO_II-like_C"/>
</dbReference>
<evidence type="ECO:0000313" key="24">
    <source>
        <dbReference type="Proteomes" id="UP000290365"/>
    </source>
</evidence>
<comment type="cofactor">
    <cofactor evidence="18">
        <name>Cu cation</name>
        <dbReference type="ChEBI" id="CHEBI:23378"/>
    </cofactor>
    <text evidence="18">Binds a copper A center.</text>
</comment>
<keyword evidence="23" id="KW-0560">Oxidoreductase</keyword>
<evidence type="ECO:0000256" key="14">
    <source>
        <dbReference type="ARBA" id="ARBA00024688"/>
    </source>
</evidence>
<dbReference type="InterPro" id="IPR014222">
    <property type="entry name" value="Cyt_c_oxidase_su2"/>
</dbReference>
<dbReference type="AlphaFoldDB" id="A0A4P6JZM6"/>
<keyword evidence="6 17" id="KW-0812">Transmembrane</keyword>
<dbReference type="InterPro" id="IPR001505">
    <property type="entry name" value="Copper_CuA"/>
</dbReference>
<dbReference type="OrthoDB" id="9773456at2"/>
<keyword evidence="7 16" id="KW-0479">Metal-binding</keyword>
<dbReference type="Pfam" id="PF02790">
    <property type="entry name" value="COX2_TM"/>
    <property type="match status" value="1"/>
</dbReference>
<dbReference type="PROSITE" id="PS50999">
    <property type="entry name" value="COX2_TM"/>
    <property type="match status" value="1"/>
</dbReference>
<keyword evidence="3 17" id="KW-0813">Transport</keyword>
<dbReference type="SUPFAM" id="SSF46626">
    <property type="entry name" value="Cytochrome c"/>
    <property type="match status" value="1"/>
</dbReference>
<dbReference type="PROSITE" id="PS50857">
    <property type="entry name" value="COX2_CUA"/>
    <property type="match status" value="1"/>
</dbReference>
<evidence type="ECO:0000256" key="5">
    <source>
        <dbReference type="ARBA" id="ARBA00022660"/>
    </source>
</evidence>
<evidence type="ECO:0000313" key="23">
    <source>
        <dbReference type="EMBL" id="QBD81204.1"/>
    </source>
</evidence>
<dbReference type="SUPFAM" id="SSF81464">
    <property type="entry name" value="Cytochrome c oxidase subunit II-like, transmembrane region"/>
    <property type="match status" value="1"/>
</dbReference>